<protein>
    <recommendedName>
        <fullName evidence="8">ABC transporter domain-containing protein</fullName>
    </recommendedName>
</protein>
<dbReference type="PANTHER" id="PTHR43394">
    <property type="entry name" value="ATP-DEPENDENT PERMEASE MDL1, MITOCHONDRIAL"/>
    <property type="match status" value="1"/>
</dbReference>
<sequence>SEKFNILQAAMAGTERVFDLMDKKPEDFRSKYHHKNAKAFKGEIEFKNVWLAYTNDDYVLKDVSFKIKPGEKVAMVGHTGAGKTSIISLIAGLYPFQKGNIFIDGKDQKELSLEDIRKNIGIVQQDVFLFSSTIKDNIVLNNKDISDEDIERVAKYVNVHKFIDSLPHKYMEPVMERGSTFSVGQRQLIAFARVLAYNPAIFALDEATSNIDTETEALIQDALKKLMENRTSIIIAHRLSTIQHVDRIIVLHKGRVVEEGNHQELLAKEGLYYDLYRLQYT</sequence>
<dbReference type="InterPro" id="IPR027417">
    <property type="entry name" value="P-loop_NTPase"/>
</dbReference>
<keyword evidence="4" id="KW-0547">Nucleotide-binding</keyword>
<keyword evidence="2" id="KW-0813">Transport</keyword>
<dbReference type="PROSITE" id="PS50893">
    <property type="entry name" value="ABC_TRANSPORTER_2"/>
    <property type="match status" value="1"/>
</dbReference>
<dbReference type="GO" id="GO:0015421">
    <property type="term" value="F:ABC-type oligopeptide transporter activity"/>
    <property type="evidence" value="ECO:0007669"/>
    <property type="project" value="TreeGrafter"/>
</dbReference>
<dbReference type="FunFam" id="3.40.50.300:FF:000287">
    <property type="entry name" value="Multidrug ABC transporter ATP-binding protein"/>
    <property type="match status" value="1"/>
</dbReference>
<proteinExistence type="predicted"/>
<organism evidence="9">
    <name type="scientific">marine sediment metagenome</name>
    <dbReference type="NCBI Taxonomy" id="412755"/>
    <lineage>
        <taxon>unclassified sequences</taxon>
        <taxon>metagenomes</taxon>
        <taxon>ecological metagenomes</taxon>
    </lineage>
</organism>
<dbReference type="SMART" id="SM00382">
    <property type="entry name" value="AAA"/>
    <property type="match status" value="1"/>
</dbReference>
<feature type="domain" description="ABC transporter" evidence="8">
    <location>
        <begin position="44"/>
        <end position="278"/>
    </location>
</feature>
<dbReference type="PANTHER" id="PTHR43394:SF1">
    <property type="entry name" value="ATP-BINDING CASSETTE SUB-FAMILY B MEMBER 10, MITOCHONDRIAL"/>
    <property type="match status" value="1"/>
</dbReference>
<dbReference type="GO" id="GO:0016887">
    <property type="term" value="F:ATP hydrolysis activity"/>
    <property type="evidence" value="ECO:0007669"/>
    <property type="project" value="InterPro"/>
</dbReference>
<dbReference type="CDD" id="cd03254">
    <property type="entry name" value="ABCC_Glucan_exporter_like"/>
    <property type="match status" value="1"/>
</dbReference>
<name>X1RA68_9ZZZZ</name>
<evidence type="ECO:0000256" key="1">
    <source>
        <dbReference type="ARBA" id="ARBA00004141"/>
    </source>
</evidence>
<evidence type="ECO:0000256" key="7">
    <source>
        <dbReference type="ARBA" id="ARBA00023136"/>
    </source>
</evidence>
<evidence type="ECO:0000256" key="5">
    <source>
        <dbReference type="ARBA" id="ARBA00022840"/>
    </source>
</evidence>
<evidence type="ECO:0000256" key="2">
    <source>
        <dbReference type="ARBA" id="ARBA00022448"/>
    </source>
</evidence>
<dbReference type="GO" id="GO:0005524">
    <property type="term" value="F:ATP binding"/>
    <property type="evidence" value="ECO:0007669"/>
    <property type="project" value="UniProtKB-KW"/>
</dbReference>
<reference evidence="9" key="1">
    <citation type="journal article" date="2014" name="Front. Microbiol.">
        <title>High frequency of phylogenetically diverse reductive dehalogenase-homologous genes in deep subseafloor sedimentary metagenomes.</title>
        <authorList>
            <person name="Kawai M."/>
            <person name="Futagami T."/>
            <person name="Toyoda A."/>
            <person name="Takaki Y."/>
            <person name="Nishi S."/>
            <person name="Hori S."/>
            <person name="Arai W."/>
            <person name="Tsubouchi T."/>
            <person name="Morono Y."/>
            <person name="Uchiyama I."/>
            <person name="Ito T."/>
            <person name="Fujiyama A."/>
            <person name="Inagaki F."/>
            <person name="Takami H."/>
        </authorList>
    </citation>
    <scope>NUCLEOTIDE SEQUENCE</scope>
    <source>
        <strain evidence="9">Expedition CK06-06</strain>
    </source>
</reference>
<dbReference type="Gene3D" id="3.40.50.300">
    <property type="entry name" value="P-loop containing nucleotide triphosphate hydrolases"/>
    <property type="match status" value="1"/>
</dbReference>
<dbReference type="InterPro" id="IPR003439">
    <property type="entry name" value="ABC_transporter-like_ATP-bd"/>
</dbReference>
<dbReference type="Pfam" id="PF00005">
    <property type="entry name" value="ABC_tran"/>
    <property type="match status" value="1"/>
</dbReference>
<keyword evidence="7" id="KW-0472">Membrane</keyword>
<gene>
    <name evidence="9" type="ORF">S12H4_13790</name>
</gene>
<keyword evidence="3" id="KW-0812">Transmembrane</keyword>
<dbReference type="EMBL" id="BARW01006563">
    <property type="protein sequence ID" value="GAI77657.1"/>
    <property type="molecule type" value="Genomic_DNA"/>
</dbReference>
<dbReference type="InterPro" id="IPR017871">
    <property type="entry name" value="ABC_transporter-like_CS"/>
</dbReference>
<keyword evidence="6" id="KW-1133">Transmembrane helix</keyword>
<evidence type="ECO:0000256" key="3">
    <source>
        <dbReference type="ARBA" id="ARBA00022692"/>
    </source>
</evidence>
<dbReference type="InterPro" id="IPR036640">
    <property type="entry name" value="ABC1_TM_sf"/>
</dbReference>
<dbReference type="PROSITE" id="PS00211">
    <property type="entry name" value="ABC_TRANSPORTER_1"/>
    <property type="match status" value="1"/>
</dbReference>
<evidence type="ECO:0000259" key="8">
    <source>
        <dbReference type="PROSITE" id="PS50893"/>
    </source>
</evidence>
<dbReference type="InterPro" id="IPR003593">
    <property type="entry name" value="AAA+_ATPase"/>
</dbReference>
<dbReference type="Gene3D" id="1.20.1560.10">
    <property type="entry name" value="ABC transporter type 1, transmembrane domain"/>
    <property type="match status" value="1"/>
</dbReference>
<dbReference type="SUPFAM" id="SSF52540">
    <property type="entry name" value="P-loop containing nucleoside triphosphate hydrolases"/>
    <property type="match status" value="1"/>
</dbReference>
<accession>X1RA68</accession>
<dbReference type="GO" id="GO:0016020">
    <property type="term" value="C:membrane"/>
    <property type="evidence" value="ECO:0007669"/>
    <property type="project" value="UniProtKB-SubCell"/>
</dbReference>
<comment type="caution">
    <text evidence="9">The sequence shown here is derived from an EMBL/GenBank/DDBJ whole genome shotgun (WGS) entry which is preliminary data.</text>
</comment>
<evidence type="ECO:0000256" key="4">
    <source>
        <dbReference type="ARBA" id="ARBA00022741"/>
    </source>
</evidence>
<feature type="non-terminal residue" evidence="9">
    <location>
        <position position="1"/>
    </location>
</feature>
<dbReference type="AlphaFoldDB" id="X1RA68"/>
<comment type="subcellular location">
    <subcellularLocation>
        <location evidence="1">Membrane</location>
        <topology evidence="1">Multi-pass membrane protein</topology>
    </subcellularLocation>
</comment>
<evidence type="ECO:0000313" key="9">
    <source>
        <dbReference type="EMBL" id="GAI77657.1"/>
    </source>
</evidence>
<dbReference type="InterPro" id="IPR039421">
    <property type="entry name" value="Type_1_exporter"/>
</dbReference>
<keyword evidence="5" id="KW-0067">ATP-binding</keyword>
<evidence type="ECO:0000256" key="6">
    <source>
        <dbReference type="ARBA" id="ARBA00022989"/>
    </source>
</evidence>